<dbReference type="AlphaFoldDB" id="A0A9P8N859"/>
<keyword evidence="2" id="KW-1185">Reference proteome</keyword>
<dbReference type="OrthoDB" id="5227693at2759"/>
<reference evidence="1" key="1">
    <citation type="submission" date="2021-09" db="EMBL/GenBank/DDBJ databases">
        <title>A high-quality genome of the endoparasitic fungus Hirsutella rhossiliensis with a comparison of Hirsutella genomes reveals transposable elements contributing to genome size variation.</title>
        <authorList>
            <person name="Lin R."/>
            <person name="Jiao Y."/>
            <person name="Sun X."/>
            <person name="Ling J."/>
            <person name="Xie B."/>
            <person name="Cheng X."/>
        </authorList>
    </citation>
    <scope>NUCLEOTIDE SEQUENCE</scope>
    <source>
        <strain evidence="1">HR02</strain>
    </source>
</reference>
<dbReference type="EMBL" id="JAIZPD010000001">
    <property type="protein sequence ID" value="KAH0968605.1"/>
    <property type="molecule type" value="Genomic_DNA"/>
</dbReference>
<dbReference type="Proteomes" id="UP000824596">
    <property type="component" value="Unassembled WGS sequence"/>
</dbReference>
<dbReference type="RefSeq" id="XP_044726118.1">
    <property type="nucleotide sequence ID" value="XM_044859718.1"/>
</dbReference>
<proteinExistence type="predicted"/>
<name>A0A9P8N859_9HYPO</name>
<evidence type="ECO:0000313" key="2">
    <source>
        <dbReference type="Proteomes" id="UP000824596"/>
    </source>
</evidence>
<evidence type="ECO:0000313" key="1">
    <source>
        <dbReference type="EMBL" id="KAH0968605.1"/>
    </source>
</evidence>
<gene>
    <name evidence="1" type="ORF">HRG_01247</name>
</gene>
<sequence length="405" mass="47115">MPETTENSRASWVLLLWFIQFMEEESRLWQNNVTGSHLAVYQSNTLRVALQRRIMSWDAMPAGFKKPYANTRMVYLVELLAMLGVYWLEFDWPNDRCLARGIGFLVKGQSIPNLGIAFDFKNIGQCNFTENRIIPVDQVKELCFGYVPTLYRNSNELRVSRRPQLSQDRTLDTLRLSSRKEIANTLAKIGCNAVTTSYILQGNQKDYHLFPITFEIIGMSAIWDNIIPKQPESLVFRRINRHIDKMRAKMDNLPPIANSEVEYPLLILLHEALEDLDEILTAKATCTQARDVLCIHLQEVLRCMNESSSNDLDPIRSIDEPRFEDIYTASAEDKYATFMSVYFKVVRRKVVAEAAARSQSLTYEEIWCTLVFRMTCWLRLHDFDRHDIQICKSELMGRRLPVYIM</sequence>
<organism evidence="1 2">
    <name type="scientific">Hirsutella rhossiliensis</name>
    <dbReference type="NCBI Taxonomy" id="111463"/>
    <lineage>
        <taxon>Eukaryota</taxon>
        <taxon>Fungi</taxon>
        <taxon>Dikarya</taxon>
        <taxon>Ascomycota</taxon>
        <taxon>Pezizomycotina</taxon>
        <taxon>Sordariomycetes</taxon>
        <taxon>Hypocreomycetidae</taxon>
        <taxon>Hypocreales</taxon>
        <taxon>Ophiocordycipitaceae</taxon>
        <taxon>Hirsutella</taxon>
    </lineage>
</organism>
<comment type="caution">
    <text evidence="1">The sequence shown here is derived from an EMBL/GenBank/DDBJ whole genome shotgun (WGS) entry which is preliminary data.</text>
</comment>
<dbReference type="GeneID" id="68350376"/>
<protein>
    <submittedName>
        <fullName evidence="1">Modin</fullName>
    </submittedName>
</protein>
<accession>A0A9P8N859</accession>